<proteinExistence type="predicted"/>
<dbReference type="EMBL" id="CM003377">
    <property type="protein sequence ID" value="KOM48384.1"/>
    <property type="molecule type" value="Genomic_DNA"/>
</dbReference>
<protein>
    <submittedName>
        <fullName evidence="2">Uncharacterized protein</fullName>
    </submittedName>
</protein>
<evidence type="ECO:0000313" key="3">
    <source>
        <dbReference type="Proteomes" id="UP000053144"/>
    </source>
</evidence>
<name>A0A0L9V0V0_PHAAN</name>
<feature type="region of interest" description="Disordered" evidence="1">
    <location>
        <begin position="1"/>
        <end position="77"/>
    </location>
</feature>
<dbReference type="Pfam" id="PF03004">
    <property type="entry name" value="Transposase_24"/>
    <property type="match status" value="1"/>
</dbReference>
<dbReference type="AlphaFoldDB" id="A0A0L9V0V0"/>
<dbReference type="PRINTS" id="PR01217">
    <property type="entry name" value="PRICHEXTENSN"/>
</dbReference>
<dbReference type="InterPro" id="IPR004252">
    <property type="entry name" value="Probable_transposase_24"/>
</dbReference>
<feature type="compositionally biased region" description="Basic and acidic residues" evidence="1">
    <location>
        <begin position="282"/>
        <end position="305"/>
    </location>
</feature>
<sequence length="305" mass="33351">MSGQDPSCLDKGKTVKKPRRQAKYIIRVPSTIPFSSASTPPDVGSSRPPPSSTTPTPSVWPTPPIIGPTPSVVGPTPPTVVPTPSVVGPTPYIHPSPSIPTPSSIPSPDVHQLFPNPADPIDPTDLGDPTPHDRPFIEPCGKGFLPSRVSSQAITRSIKQQFLQLWASWRVQWAAEHEAQIQKNINMKASHRLSEMFRDARIAGQRPYWKNRASEKGGVLHTGGSITTHEHAIRMAAELGRAVHVDEVLTQTHLRKGTDEYVDERSRKTTEDFSARLTQARSKGESAPDANSRVDADEEIIRTQC</sequence>
<accession>A0A0L9V0V0</accession>
<reference evidence="3" key="1">
    <citation type="journal article" date="2015" name="Proc. Natl. Acad. Sci. U.S.A.">
        <title>Genome sequencing of adzuki bean (Vigna angularis) provides insight into high starch and low fat accumulation and domestication.</title>
        <authorList>
            <person name="Yang K."/>
            <person name="Tian Z."/>
            <person name="Chen C."/>
            <person name="Luo L."/>
            <person name="Zhao B."/>
            <person name="Wang Z."/>
            <person name="Yu L."/>
            <person name="Li Y."/>
            <person name="Sun Y."/>
            <person name="Li W."/>
            <person name="Chen Y."/>
            <person name="Li Y."/>
            <person name="Zhang Y."/>
            <person name="Ai D."/>
            <person name="Zhao J."/>
            <person name="Shang C."/>
            <person name="Ma Y."/>
            <person name="Wu B."/>
            <person name="Wang M."/>
            <person name="Gao L."/>
            <person name="Sun D."/>
            <person name="Zhang P."/>
            <person name="Guo F."/>
            <person name="Wang W."/>
            <person name="Li Y."/>
            <person name="Wang J."/>
            <person name="Varshney R.K."/>
            <person name="Wang J."/>
            <person name="Ling H.Q."/>
            <person name="Wan P."/>
        </authorList>
    </citation>
    <scope>NUCLEOTIDE SEQUENCE</scope>
    <source>
        <strain evidence="3">cv. Jingnong 6</strain>
    </source>
</reference>
<gene>
    <name evidence="2" type="ORF">LR48_Vigan07g208800</name>
</gene>
<feature type="region of interest" description="Disordered" evidence="1">
    <location>
        <begin position="259"/>
        <end position="305"/>
    </location>
</feature>
<dbReference type="Proteomes" id="UP000053144">
    <property type="component" value="Chromosome 7"/>
</dbReference>
<evidence type="ECO:0000256" key="1">
    <source>
        <dbReference type="SAM" id="MobiDB-lite"/>
    </source>
</evidence>
<evidence type="ECO:0000313" key="2">
    <source>
        <dbReference type="EMBL" id="KOM48384.1"/>
    </source>
</evidence>
<feature type="compositionally biased region" description="Basic and acidic residues" evidence="1">
    <location>
        <begin position="259"/>
        <end position="274"/>
    </location>
</feature>
<dbReference type="Gramene" id="KOM48384">
    <property type="protein sequence ID" value="KOM48384"/>
    <property type="gene ID" value="LR48_Vigan07g208800"/>
</dbReference>
<organism evidence="2 3">
    <name type="scientific">Phaseolus angularis</name>
    <name type="common">Azuki bean</name>
    <name type="synonym">Vigna angularis</name>
    <dbReference type="NCBI Taxonomy" id="3914"/>
    <lineage>
        <taxon>Eukaryota</taxon>
        <taxon>Viridiplantae</taxon>
        <taxon>Streptophyta</taxon>
        <taxon>Embryophyta</taxon>
        <taxon>Tracheophyta</taxon>
        <taxon>Spermatophyta</taxon>
        <taxon>Magnoliopsida</taxon>
        <taxon>eudicotyledons</taxon>
        <taxon>Gunneridae</taxon>
        <taxon>Pentapetalae</taxon>
        <taxon>rosids</taxon>
        <taxon>fabids</taxon>
        <taxon>Fabales</taxon>
        <taxon>Fabaceae</taxon>
        <taxon>Papilionoideae</taxon>
        <taxon>50 kb inversion clade</taxon>
        <taxon>NPAAA clade</taxon>
        <taxon>indigoferoid/millettioid clade</taxon>
        <taxon>Phaseoleae</taxon>
        <taxon>Vigna</taxon>
    </lineage>
</organism>
<feature type="compositionally biased region" description="Pro residues" evidence="1">
    <location>
        <begin position="47"/>
        <end position="67"/>
    </location>
</feature>